<evidence type="ECO:0000313" key="3">
    <source>
        <dbReference type="Proteomes" id="UP001501265"/>
    </source>
</evidence>
<dbReference type="SUPFAM" id="SSF47413">
    <property type="entry name" value="lambda repressor-like DNA-binding domains"/>
    <property type="match status" value="1"/>
</dbReference>
<dbReference type="Gene3D" id="1.10.260.40">
    <property type="entry name" value="lambda repressor-like DNA-binding domains"/>
    <property type="match status" value="1"/>
</dbReference>
<sequence>MATSGDAQQPQQAWRYCGSQIKMWREEAGVSRQQLAKEASYDYEYVKSMECGRRRPTLRLLQTADQLCAAKGKLAAAHEHLKPEPFPARSQEFVAIEKDAIAVHSYQPLLIPGLLQTEEYARELISESCPPLDDETVEERVTARLRRQEALTAKNGGVFSFVIYEAALRTMVGDREVMHRQLLHMLAVTKLRNVSIQVLPVGRASGVALNGPIVLLETADHDYYAFAEGQETSALYASADKVSRMAQAHGMIRMHALSVEESALFLRKVADEL</sequence>
<proteinExistence type="predicted"/>
<protein>
    <submittedName>
        <fullName evidence="2">Helix-turn-helix transcriptional regulator</fullName>
    </submittedName>
</protein>
<dbReference type="Proteomes" id="UP001501265">
    <property type="component" value="Unassembled WGS sequence"/>
</dbReference>
<feature type="domain" description="HTH cro/C1-type" evidence="1">
    <location>
        <begin position="21"/>
        <end position="62"/>
    </location>
</feature>
<dbReference type="InterPro" id="IPR043917">
    <property type="entry name" value="DUF5753"/>
</dbReference>
<evidence type="ECO:0000313" key="2">
    <source>
        <dbReference type="EMBL" id="GAA4809646.1"/>
    </source>
</evidence>
<accession>A0ABP9CHJ6</accession>
<dbReference type="RefSeq" id="WP_345621872.1">
    <property type="nucleotide sequence ID" value="NZ_BAABIG010000047.1"/>
</dbReference>
<dbReference type="CDD" id="cd00093">
    <property type="entry name" value="HTH_XRE"/>
    <property type="match status" value="1"/>
</dbReference>
<reference evidence="3" key="1">
    <citation type="journal article" date="2019" name="Int. J. Syst. Evol. Microbiol.">
        <title>The Global Catalogue of Microorganisms (GCM) 10K type strain sequencing project: providing services to taxonomists for standard genome sequencing and annotation.</title>
        <authorList>
            <consortium name="The Broad Institute Genomics Platform"/>
            <consortium name="The Broad Institute Genome Sequencing Center for Infectious Disease"/>
            <person name="Wu L."/>
            <person name="Ma J."/>
        </authorList>
    </citation>
    <scope>NUCLEOTIDE SEQUENCE [LARGE SCALE GENOMIC DNA]</scope>
    <source>
        <strain evidence="3">JCM 18081</strain>
    </source>
</reference>
<keyword evidence="3" id="KW-1185">Reference proteome</keyword>
<dbReference type="EMBL" id="BAABIG010000047">
    <property type="protein sequence ID" value="GAA4809646.1"/>
    <property type="molecule type" value="Genomic_DNA"/>
</dbReference>
<evidence type="ECO:0000259" key="1">
    <source>
        <dbReference type="PROSITE" id="PS50943"/>
    </source>
</evidence>
<dbReference type="Pfam" id="PF19054">
    <property type="entry name" value="DUF5753"/>
    <property type="match status" value="1"/>
</dbReference>
<organism evidence="2 3">
    <name type="scientific">Streptomyces ziwulingensis</name>
    <dbReference type="NCBI Taxonomy" id="1045501"/>
    <lineage>
        <taxon>Bacteria</taxon>
        <taxon>Bacillati</taxon>
        <taxon>Actinomycetota</taxon>
        <taxon>Actinomycetes</taxon>
        <taxon>Kitasatosporales</taxon>
        <taxon>Streptomycetaceae</taxon>
        <taxon>Streptomyces</taxon>
    </lineage>
</organism>
<gene>
    <name evidence="2" type="ORF">GCM10023220_45540</name>
</gene>
<comment type="caution">
    <text evidence="2">The sequence shown here is derived from an EMBL/GenBank/DDBJ whole genome shotgun (WGS) entry which is preliminary data.</text>
</comment>
<dbReference type="Pfam" id="PF13560">
    <property type="entry name" value="HTH_31"/>
    <property type="match status" value="1"/>
</dbReference>
<dbReference type="InterPro" id="IPR010982">
    <property type="entry name" value="Lambda_DNA-bd_dom_sf"/>
</dbReference>
<dbReference type="PROSITE" id="PS50943">
    <property type="entry name" value="HTH_CROC1"/>
    <property type="match status" value="1"/>
</dbReference>
<dbReference type="SMART" id="SM00530">
    <property type="entry name" value="HTH_XRE"/>
    <property type="match status" value="1"/>
</dbReference>
<dbReference type="InterPro" id="IPR001387">
    <property type="entry name" value="Cro/C1-type_HTH"/>
</dbReference>
<name>A0ABP9CHJ6_9ACTN</name>